<dbReference type="PANTHER" id="PTHR23138">
    <property type="entry name" value="RAN BINDING PROTEIN"/>
    <property type="match status" value="1"/>
</dbReference>
<evidence type="ECO:0000256" key="3">
    <source>
        <dbReference type="SAM" id="MobiDB-lite"/>
    </source>
</evidence>
<dbReference type="PROSITE" id="PS50196">
    <property type="entry name" value="RANBD1"/>
    <property type="match status" value="1"/>
</dbReference>
<dbReference type="Gene3D" id="2.30.29.30">
    <property type="entry name" value="Pleckstrin-homology domain (PH domain)/Phosphotyrosine-binding domain (PTB)"/>
    <property type="match status" value="1"/>
</dbReference>
<dbReference type="EMBL" id="FN653245">
    <property type="protein sequence ID" value="CBY14049.1"/>
    <property type="molecule type" value="Genomic_DNA"/>
</dbReference>
<evidence type="ECO:0000256" key="1">
    <source>
        <dbReference type="ARBA" id="ARBA00004123"/>
    </source>
</evidence>
<dbReference type="SUPFAM" id="SSF50729">
    <property type="entry name" value="PH domain-like"/>
    <property type="match status" value="1"/>
</dbReference>
<feature type="compositionally biased region" description="Basic and acidic residues" evidence="3">
    <location>
        <begin position="120"/>
        <end position="176"/>
    </location>
</feature>
<feature type="compositionally biased region" description="Basic and acidic residues" evidence="3">
    <location>
        <begin position="69"/>
        <end position="79"/>
    </location>
</feature>
<feature type="compositionally biased region" description="Polar residues" evidence="3">
    <location>
        <begin position="103"/>
        <end position="116"/>
    </location>
</feature>
<keyword evidence="6" id="KW-1185">Reference proteome</keyword>
<dbReference type="InterPro" id="IPR045255">
    <property type="entry name" value="RanBP1-like"/>
</dbReference>
<evidence type="ECO:0000313" key="5">
    <source>
        <dbReference type="EMBL" id="CBY14049.1"/>
    </source>
</evidence>
<evidence type="ECO:0000259" key="4">
    <source>
        <dbReference type="PROSITE" id="PS50196"/>
    </source>
</evidence>
<feature type="compositionally biased region" description="Polar residues" evidence="3">
    <location>
        <begin position="198"/>
        <end position="209"/>
    </location>
</feature>
<dbReference type="OrthoDB" id="185618at2759"/>
<evidence type="ECO:0000313" key="6">
    <source>
        <dbReference type="Proteomes" id="UP000001307"/>
    </source>
</evidence>
<accession>E4XWJ4</accession>
<dbReference type="SMART" id="SM00160">
    <property type="entry name" value="RanBD"/>
    <property type="match status" value="1"/>
</dbReference>
<dbReference type="GO" id="GO:0005634">
    <property type="term" value="C:nucleus"/>
    <property type="evidence" value="ECO:0007669"/>
    <property type="project" value="UniProtKB-SubCell"/>
</dbReference>
<dbReference type="AlphaFoldDB" id="E4XWJ4"/>
<evidence type="ECO:0000256" key="2">
    <source>
        <dbReference type="ARBA" id="ARBA00023242"/>
    </source>
</evidence>
<name>E4XWJ4_OIKDI</name>
<feature type="compositionally biased region" description="Low complexity" evidence="3">
    <location>
        <begin position="218"/>
        <end position="232"/>
    </location>
</feature>
<sequence length="394" mass="43624">MSSNLKRQRPEANEPDSQELPTKKSELEGETSLLRPAAPFPSTRPSSGLFRRSFLPSVDLSQSETLQKLKEQQEAEKAKTPLVLLDPKSQFQPKDAEKFTVDKNLNGTKSSETATTFGKFENENSEKEDDKKEDEKKTEGKKSENSEEKPAEAKKLDENTEKELQEPTPRKPEPKKLNPFQKVASESAKSGGFGGLSITKSASDSTGLNPFQRLAQKSTTSGATSAWSGFASKSKEESIEIKEEAEKDENVSEKTSDTKQAKETTDKIVTGEEEEKNVLQVPCKLFQFDKKESTYSQRGRGTLRVNDCGEGSDFKSRLVFRTSGTQKVAMNSKIWASMSVEQVGPKSIRISAQDANTEGGVGIFLVQTALHDSKELYRAIDSRIIKMKTTESSN</sequence>
<organism evidence="5">
    <name type="scientific">Oikopleura dioica</name>
    <name type="common">Tunicate</name>
    <dbReference type="NCBI Taxonomy" id="34765"/>
    <lineage>
        <taxon>Eukaryota</taxon>
        <taxon>Metazoa</taxon>
        <taxon>Chordata</taxon>
        <taxon>Tunicata</taxon>
        <taxon>Appendicularia</taxon>
        <taxon>Copelata</taxon>
        <taxon>Oikopleuridae</taxon>
        <taxon>Oikopleura</taxon>
    </lineage>
</organism>
<keyword evidence="2" id="KW-0539">Nucleus</keyword>
<feature type="domain" description="RanBD1" evidence="4">
    <location>
        <begin position="267"/>
        <end position="341"/>
    </location>
</feature>
<dbReference type="Proteomes" id="UP000001307">
    <property type="component" value="Unassembled WGS sequence"/>
</dbReference>
<feature type="region of interest" description="Disordered" evidence="3">
    <location>
        <begin position="1"/>
        <end position="50"/>
    </location>
</feature>
<feature type="compositionally biased region" description="Basic and acidic residues" evidence="3">
    <location>
        <begin position="233"/>
        <end position="264"/>
    </location>
</feature>
<protein>
    <recommendedName>
        <fullName evidence="4">RanBD1 domain-containing protein</fullName>
    </recommendedName>
</protein>
<gene>
    <name evidence="5" type="ORF">GSOID_T00007014001</name>
</gene>
<proteinExistence type="predicted"/>
<dbReference type="PANTHER" id="PTHR23138:SF142">
    <property type="entry name" value="RAN-BINDING PROTEIN 3B-RELATED"/>
    <property type="match status" value="1"/>
</dbReference>
<dbReference type="InParanoid" id="E4XWJ4"/>
<dbReference type="GO" id="GO:0006611">
    <property type="term" value="P:protein export from nucleus"/>
    <property type="evidence" value="ECO:0007669"/>
    <property type="project" value="TreeGrafter"/>
</dbReference>
<dbReference type="CDD" id="cd13180">
    <property type="entry name" value="RanBD_RanBP3"/>
    <property type="match status" value="1"/>
</dbReference>
<dbReference type="InterPro" id="IPR000156">
    <property type="entry name" value="Ran_bind_dom"/>
</dbReference>
<dbReference type="InterPro" id="IPR011993">
    <property type="entry name" value="PH-like_dom_sf"/>
</dbReference>
<reference evidence="5" key="1">
    <citation type="journal article" date="2010" name="Science">
        <title>Plasticity of animal genome architecture unmasked by rapid evolution of a pelagic tunicate.</title>
        <authorList>
            <person name="Denoeud F."/>
            <person name="Henriet S."/>
            <person name="Mungpakdee S."/>
            <person name="Aury J.M."/>
            <person name="Da Silva C."/>
            <person name="Brinkmann H."/>
            <person name="Mikhaleva J."/>
            <person name="Olsen L.C."/>
            <person name="Jubin C."/>
            <person name="Canestro C."/>
            <person name="Bouquet J.M."/>
            <person name="Danks G."/>
            <person name="Poulain J."/>
            <person name="Campsteijn C."/>
            <person name="Adamski M."/>
            <person name="Cross I."/>
            <person name="Yadetie F."/>
            <person name="Muffato M."/>
            <person name="Louis A."/>
            <person name="Butcher S."/>
            <person name="Tsagkogeorga G."/>
            <person name="Konrad A."/>
            <person name="Singh S."/>
            <person name="Jensen M.F."/>
            <person name="Cong E.H."/>
            <person name="Eikeseth-Otteraa H."/>
            <person name="Noel B."/>
            <person name="Anthouard V."/>
            <person name="Porcel B.M."/>
            <person name="Kachouri-Lafond R."/>
            <person name="Nishino A."/>
            <person name="Ugolini M."/>
            <person name="Chourrout P."/>
            <person name="Nishida H."/>
            <person name="Aasland R."/>
            <person name="Huzurbazar S."/>
            <person name="Westhof E."/>
            <person name="Delsuc F."/>
            <person name="Lehrach H."/>
            <person name="Reinhardt R."/>
            <person name="Weissenbach J."/>
            <person name="Roy S.W."/>
            <person name="Artiguenave F."/>
            <person name="Postlethwait J.H."/>
            <person name="Manak J.R."/>
            <person name="Thompson E.M."/>
            <person name="Jaillon O."/>
            <person name="Du Pasquier L."/>
            <person name="Boudinot P."/>
            <person name="Liberles D.A."/>
            <person name="Volff J.N."/>
            <person name="Philippe H."/>
            <person name="Lenhard B."/>
            <person name="Roest Crollius H."/>
            <person name="Wincker P."/>
            <person name="Chourrout D."/>
        </authorList>
    </citation>
    <scope>NUCLEOTIDE SEQUENCE [LARGE SCALE GENOMIC DNA]</scope>
</reference>
<dbReference type="Pfam" id="PF00638">
    <property type="entry name" value="Ran_BP1"/>
    <property type="match status" value="1"/>
</dbReference>
<comment type="subcellular location">
    <subcellularLocation>
        <location evidence="1">Nucleus</location>
    </subcellularLocation>
</comment>
<feature type="region of interest" description="Disordered" evidence="3">
    <location>
        <begin position="69"/>
        <end position="264"/>
    </location>
</feature>